<dbReference type="SUPFAM" id="SSF47413">
    <property type="entry name" value="lambda repressor-like DNA-binding domains"/>
    <property type="match status" value="1"/>
</dbReference>
<name>A0A3G6J665_9CORY</name>
<evidence type="ECO:0000259" key="5">
    <source>
        <dbReference type="PROSITE" id="PS50932"/>
    </source>
</evidence>
<dbReference type="CDD" id="cd01392">
    <property type="entry name" value="HTH_LacI"/>
    <property type="match status" value="1"/>
</dbReference>
<dbReference type="InterPro" id="IPR010982">
    <property type="entry name" value="Lambda_DNA-bd_dom_sf"/>
</dbReference>
<keyword evidence="1" id="KW-0805">Transcription regulation</keyword>
<dbReference type="InterPro" id="IPR028082">
    <property type="entry name" value="Peripla_BP_I"/>
</dbReference>
<dbReference type="Gene3D" id="1.10.260.40">
    <property type="entry name" value="lambda repressor-like DNA-binding domains"/>
    <property type="match status" value="1"/>
</dbReference>
<evidence type="ECO:0000313" key="6">
    <source>
        <dbReference type="EMBL" id="AZA13312.1"/>
    </source>
</evidence>
<gene>
    <name evidence="6" type="primary">rbsR</name>
    <name evidence="6" type="ORF">CCHOA_04520</name>
</gene>
<dbReference type="KEGG" id="ccho:CCHOA_04520"/>
<feature type="domain" description="HTH lacI-type" evidence="5">
    <location>
        <begin position="4"/>
        <end position="61"/>
    </location>
</feature>
<keyword evidence="7" id="KW-1185">Reference proteome</keyword>
<dbReference type="Proteomes" id="UP000269019">
    <property type="component" value="Chromosome"/>
</dbReference>
<dbReference type="Pfam" id="PF00356">
    <property type="entry name" value="LacI"/>
    <property type="match status" value="1"/>
</dbReference>
<evidence type="ECO:0000256" key="1">
    <source>
        <dbReference type="ARBA" id="ARBA00023015"/>
    </source>
</evidence>
<evidence type="ECO:0000256" key="3">
    <source>
        <dbReference type="ARBA" id="ARBA00023163"/>
    </source>
</evidence>
<reference evidence="6 7" key="1">
    <citation type="submission" date="2018-11" db="EMBL/GenBank/DDBJ databases">
        <authorList>
            <person name="Kleinhagauer T."/>
            <person name="Glaeser S.P."/>
            <person name="Spergser J."/>
            <person name="Ruckert C."/>
            <person name="Kaempfer P."/>
            <person name="Busse H.-J."/>
        </authorList>
    </citation>
    <scope>NUCLEOTIDE SEQUENCE [LARGE SCALE GENOMIC DNA]</scope>
    <source>
        <strain evidence="6 7">200CH</strain>
    </source>
</reference>
<dbReference type="Pfam" id="PF13377">
    <property type="entry name" value="Peripla_BP_3"/>
    <property type="match status" value="1"/>
</dbReference>
<dbReference type="OrthoDB" id="59108at2"/>
<feature type="region of interest" description="Disordered" evidence="4">
    <location>
        <begin position="318"/>
        <end position="337"/>
    </location>
</feature>
<evidence type="ECO:0000313" key="7">
    <source>
        <dbReference type="Proteomes" id="UP000269019"/>
    </source>
</evidence>
<dbReference type="SMART" id="SM00354">
    <property type="entry name" value="HTH_LACI"/>
    <property type="match status" value="1"/>
</dbReference>
<dbReference type="SUPFAM" id="SSF53822">
    <property type="entry name" value="Periplasmic binding protein-like I"/>
    <property type="match status" value="1"/>
</dbReference>
<organism evidence="6 7">
    <name type="scientific">Corynebacterium choanae</name>
    <dbReference type="NCBI Taxonomy" id="1862358"/>
    <lineage>
        <taxon>Bacteria</taxon>
        <taxon>Bacillati</taxon>
        <taxon>Actinomycetota</taxon>
        <taxon>Actinomycetes</taxon>
        <taxon>Mycobacteriales</taxon>
        <taxon>Corynebacteriaceae</taxon>
        <taxon>Corynebacterium</taxon>
    </lineage>
</organism>
<keyword evidence="2" id="KW-0238">DNA-binding</keyword>
<dbReference type="RefSeq" id="WP_123927248.1">
    <property type="nucleotide sequence ID" value="NZ_CP033896.1"/>
</dbReference>
<dbReference type="PROSITE" id="PS50932">
    <property type="entry name" value="HTH_LACI_2"/>
    <property type="match status" value="1"/>
</dbReference>
<proteinExistence type="predicted"/>
<dbReference type="Gene3D" id="3.40.50.2300">
    <property type="match status" value="2"/>
</dbReference>
<dbReference type="PANTHER" id="PTHR30146:SF153">
    <property type="entry name" value="LACTOSE OPERON REPRESSOR"/>
    <property type="match status" value="1"/>
</dbReference>
<accession>A0A3G6J665</accession>
<keyword evidence="3" id="KW-0804">Transcription</keyword>
<dbReference type="PANTHER" id="PTHR30146">
    <property type="entry name" value="LACI-RELATED TRANSCRIPTIONAL REPRESSOR"/>
    <property type="match status" value="1"/>
</dbReference>
<evidence type="ECO:0000256" key="2">
    <source>
        <dbReference type="ARBA" id="ARBA00023125"/>
    </source>
</evidence>
<dbReference type="InterPro" id="IPR000843">
    <property type="entry name" value="HTH_LacI"/>
</dbReference>
<sequence length="370" mass="39967">MKRATRADVARLAGVSPATVSHVLNGRAEELKFSAATAQRVRDAALELGYIPRAAARAFRYQTSQIIALITGRDPATLKLPVFSEVLVAAIATARDADYFVLPIVVPPTIDDPVTMVREAIANVEIAGVLCDGEPHLHVLGELFAAADIPVAWIAPETPAEQVLGTISLGVDTAAGIHTLLDRIVIDQVNNPLFIAGPDNFNDFTDLLEQRFGRCTRQRSASWLSHAGYEIAREHLQRYAQGVGVLYDFVLCGNDLLASGYLTALEQADIAVPETVQVIGFGGHDRDMQGGRLTTVHWPLATVARMATTTVIDAIASRRQADADSQSQQPGRQFPSPLAKVSLVPAQPVLARTTMPRNYQYLTTKQPTTS</sequence>
<dbReference type="InterPro" id="IPR046335">
    <property type="entry name" value="LacI/GalR-like_sensor"/>
</dbReference>
<dbReference type="AlphaFoldDB" id="A0A3G6J665"/>
<dbReference type="GO" id="GO:0003700">
    <property type="term" value="F:DNA-binding transcription factor activity"/>
    <property type="evidence" value="ECO:0007669"/>
    <property type="project" value="TreeGrafter"/>
</dbReference>
<dbReference type="EMBL" id="CP033896">
    <property type="protein sequence ID" value="AZA13312.1"/>
    <property type="molecule type" value="Genomic_DNA"/>
</dbReference>
<dbReference type="GO" id="GO:0000976">
    <property type="term" value="F:transcription cis-regulatory region binding"/>
    <property type="evidence" value="ECO:0007669"/>
    <property type="project" value="TreeGrafter"/>
</dbReference>
<evidence type="ECO:0000256" key="4">
    <source>
        <dbReference type="SAM" id="MobiDB-lite"/>
    </source>
</evidence>
<protein>
    <submittedName>
        <fullName evidence="6">Ribose operon repressor</fullName>
    </submittedName>
</protein>